<dbReference type="InterPro" id="IPR036565">
    <property type="entry name" value="Mur-like_cat_sf"/>
</dbReference>
<keyword evidence="12 14" id="KW-0961">Cell wall biogenesis/degradation</keyword>
<dbReference type="SUPFAM" id="SSF53623">
    <property type="entry name" value="MurD-like peptide ligases, catalytic domain"/>
    <property type="match status" value="1"/>
</dbReference>
<evidence type="ECO:0000256" key="14">
    <source>
        <dbReference type="HAMAP-Rule" id="MF_00046"/>
    </source>
</evidence>
<dbReference type="EC" id="6.3.2.8" evidence="3 14"/>
<dbReference type="Pfam" id="PF02875">
    <property type="entry name" value="Mur_ligase_C"/>
    <property type="match status" value="1"/>
</dbReference>
<comment type="subcellular location">
    <subcellularLocation>
        <location evidence="1 14">Cytoplasm</location>
    </subcellularLocation>
</comment>
<accession>A0ABV7XBG9</accession>
<keyword evidence="5 14" id="KW-0436">Ligase</keyword>
<keyword evidence="6 14" id="KW-0132">Cell division</keyword>
<dbReference type="RefSeq" id="WP_380861113.1">
    <property type="nucleotide sequence ID" value="NZ_JBHRXV010000010.1"/>
</dbReference>
<keyword evidence="9 14" id="KW-0133">Cell shape</keyword>
<dbReference type="PANTHER" id="PTHR43445">
    <property type="entry name" value="UDP-N-ACETYLMURAMATE--L-ALANINE LIGASE-RELATED"/>
    <property type="match status" value="1"/>
</dbReference>
<comment type="pathway">
    <text evidence="2 14">Cell wall biogenesis; peptidoglycan biosynthesis.</text>
</comment>
<dbReference type="InterPro" id="IPR004101">
    <property type="entry name" value="Mur_ligase_C"/>
</dbReference>
<comment type="catalytic activity">
    <reaction evidence="13 14">
        <text>UDP-N-acetyl-alpha-D-muramate + L-alanine + ATP = UDP-N-acetyl-alpha-D-muramoyl-L-alanine + ADP + phosphate + H(+)</text>
        <dbReference type="Rhea" id="RHEA:23372"/>
        <dbReference type="ChEBI" id="CHEBI:15378"/>
        <dbReference type="ChEBI" id="CHEBI:30616"/>
        <dbReference type="ChEBI" id="CHEBI:43474"/>
        <dbReference type="ChEBI" id="CHEBI:57972"/>
        <dbReference type="ChEBI" id="CHEBI:70757"/>
        <dbReference type="ChEBI" id="CHEBI:83898"/>
        <dbReference type="ChEBI" id="CHEBI:456216"/>
        <dbReference type="EC" id="6.3.2.8"/>
    </reaction>
</comment>
<dbReference type="Gene3D" id="3.40.1190.10">
    <property type="entry name" value="Mur-like, catalytic domain"/>
    <property type="match status" value="1"/>
</dbReference>
<dbReference type="InterPro" id="IPR013221">
    <property type="entry name" value="Mur_ligase_cen"/>
</dbReference>
<keyword evidence="8 14" id="KW-0067">ATP-binding</keyword>
<comment type="function">
    <text evidence="14">Cell wall formation.</text>
</comment>
<keyword evidence="4 14" id="KW-0963">Cytoplasm</keyword>
<evidence type="ECO:0000259" key="15">
    <source>
        <dbReference type="Pfam" id="PF01225"/>
    </source>
</evidence>
<proteinExistence type="inferred from homology"/>
<evidence type="ECO:0000256" key="10">
    <source>
        <dbReference type="ARBA" id="ARBA00022984"/>
    </source>
</evidence>
<keyword evidence="11 14" id="KW-0131">Cell cycle</keyword>
<evidence type="ECO:0000256" key="8">
    <source>
        <dbReference type="ARBA" id="ARBA00022840"/>
    </source>
</evidence>
<evidence type="ECO:0000259" key="16">
    <source>
        <dbReference type="Pfam" id="PF02875"/>
    </source>
</evidence>
<dbReference type="PANTHER" id="PTHR43445:SF3">
    <property type="entry name" value="UDP-N-ACETYLMURAMATE--L-ALANINE LIGASE"/>
    <property type="match status" value="1"/>
</dbReference>
<dbReference type="EMBL" id="JBHRXV010000010">
    <property type="protein sequence ID" value="MFC3713043.1"/>
    <property type="molecule type" value="Genomic_DNA"/>
</dbReference>
<feature type="domain" description="Mur ligase N-terminal catalytic" evidence="15">
    <location>
        <begin position="11"/>
        <end position="108"/>
    </location>
</feature>
<gene>
    <name evidence="14 18" type="primary">murC</name>
    <name evidence="18" type="ORF">ACFOMD_10695</name>
</gene>
<evidence type="ECO:0000256" key="11">
    <source>
        <dbReference type="ARBA" id="ARBA00023306"/>
    </source>
</evidence>
<evidence type="ECO:0000313" key="19">
    <source>
        <dbReference type="Proteomes" id="UP001595615"/>
    </source>
</evidence>
<evidence type="ECO:0000256" key="5">
    <source>
        <dbReference type="ARBA" id="ARBA00022598"/>
    </source>
</evidence>
<evidence type="ECO:0000256" key="13">
    <source>
        <dbReference type="ARBA" id="ARBA00047833"/>
    </source>
</evidence>
<keyword evidence="7 14" id="KW-0547">Nucleotide-binding</keyword>
<dbReference type="Pfam" id="PF01225">
    <property type="entry name" value="Mur_ligase"/>
    <property type="match status" value="1"/>
</dbReference>
<dbReference type="Pfam" id="PF08245">
    <property type="entry name" value="Mur_ligase_M"/>
    <property type="match status" value="1"/>
</dbReference>
<keyword evidence="10 14" id="KW-0573">Peptidoglycan synthesis</keyword>
<reference evidence="19" key="1">
    <citation type="journal article" date="2019" name="Int. J. Syst. Evol. Microbiol.">
        <title>The Global Catalogue of Microorganisms (GCM) 10K type strain sequencing project: providing services to taxonomists for standard genome sequencing and annotation.</title>
        <authorList>
            <consortium name="The Broad Institute Genomics Platform"/>
            <consortium name="The Broad Institute Genome Sequencing Center for Infectious Disease"/>
            <person name="Wu L."/>
            <person name="Ma J."/>
        </authorList>
    </citation>
    <scope>NUCLEOTIDE SEQUENCE [LARGE SCALE GENOMIC DNA]</scope>
    <source>
        <strain evidence="19">KCTC 42644</strain>
    </source>
</reference>
<evidence type="ECO:0000259" key="17">
    <source>
        <dbReference type="Pfam" id="PF08245"/>
    </source>
</evidence>
<dbReference type="HAMAP" id="MF_00046">
    <property type="entry name" value="MurC"/>
    <property type="match status" value="1"/>
</dbReference>
<dbReference type="Gene3D" id="3.40.50.720">
    <property type="entry name" value="NAD(P)-binding Rossmann-like Domain"/>
    <property type="match status" value="1"/>
</dbReference>
<feature type="domain" description="Mur ligase C-terminal" evidence="16">
    <location>
        <begin position="320"/>
        <end position="450"/>
    </location>
</feature>
<evidence type="ECO:0000256" key="2">
    <source>
        <dbReference type="ARBA" id="ARBA00004752"/>
    </source>
</evidence>
<evidence type="ECO:0000256" key="7">
    <source>
        <dbReference type="ARBA" id="ARBA00022741"/>
    </source>
</evidence>
<comment type="caution">
    <text evidence="18">The sequence shown here is derived from an EMBL/GenBank/DDBJ whole genome shotgun (WGS) entry which is preliminary data.</text>
</comment>
<protein>
    <recommendedName>
        <fullName evidence="3 14">UDP-N-acetylmuramate--L-alanine ligase</fullName>
        <ecNumber evidence="3 14">6.3.2.8</ecNumber>
    </recommendedName>
    <alternativeName>
        <fullName evidence="14">UDP-N-acetylmuramoyl-L-alanine synthetase</fullName>
    </alternativeName>
</protein>
<evidence type="ECO:0000256" key="3">
    <source>
        <dbReference type="ARBA" id="ARBA00012211"/>
    </source>
</evidence>
<evidence type="ECO:0000313" key="18">
    <source>
        <dbReference type="EMBL" id="MFC3713043.1"/>
    </source>
</evidence>
<feature type="domain" description="Mur ligase central" evidence="17">
    <location>
        <begin position="113"/>
        <end position="298"/>
    </location>
</feature>
<sequence length="472" mass="50041">MTGLAHDIGVIHFIGIGGIGMSGIAEIMHNLGYKVQGSDVAEGYVVEGLRAKGIPVAIGHRAENLGDAAVIVTSTAIKRGNPEVELAIERRIPVVRRAEMLAELMRLKNCVAIAGTHGKTTTTSMVAALLDAGRLDPTVVNGGIINTYGSNARLGEGEWMVVEADESDGSFLRLGGTIAVVTNIDPEHLDHYGSFDAVKDAFVQFIEHVPFYGAAILCLDHPEVQAIIPRIRDRRIITYGFSGQADVRGDNVTPVPGGNEFDVTLHDRHGAERRIEKLMLPMPGRHNVQNALSAVAVAVQLGIGDEDIRAGFARFGGVKRRFTKVGEVEGATIIDDYGHHPVEIRAVLAAAREGAKGRVIAVVQPHRYTRLRDLMGDFQAAFNDADIVIVAPVYTAGEAPIEGVDADALAAGLKRSGHRFVMTTEGADALAGQLADIVRADDMVICLGAGDITKWAAGLADAIAAQRGGKAA</sequence>
<organism evidence="18 19">
    <name type="scientific">Sphingoaurantiacus capsulatus</name>
    <dbReference type="NCBI Taxonomy" id="1771310"/>
    <lineage>
        <taxon>Bacteria</taxon>
        <taxon>Pseudomonadati</taxon>
        <taxon>Pseudomonadota</taxon>
        <taxon>Alphaproteobacteria</taxon>
        <taxon>Sphingomonadales</taxon>
        <taxon>Sphingosinicellaceae</taxon>
        <taxon>Sphingoaurantiacus</taxon>
    </lineage>
</organism>
<evidence type="ECO:0000256" key="6">
    <source>
        <dbReference type="ARBA" id="ARBA00022618"/>
    </source>
</evidence>
<dbReference type="SUPFAM" id="SSF53244">
    <property type="entry name" value="MurD-like peptide ligases, peptide-binding domain"/>
    <property type="match status" value="1"/>
</dbReference>
<dbReference type="InterPro" id="IPR005758">
    <property type="entry name" value="UDP-N-AcMur_Ala_ligase_MurC"/>
</dbReference>
<comment type="similarity">
    <text evidence="14">Belongs to the MurCDEF family.</text>
</comment>
<dbReference type="InterPro" id="IPR036615">
    <property type="entry name" value="Mur_ligase_C_dom_sf"/>
</dbReference>
<evidence type="ECO:0000256" key="9">
    <source>
        <dbReference type="ARBA" id="ARBA00022960"/>
    </source>
</evidence>
<evidence type="ECO:0000256" key="12">
    <source>
        <dbReference type="ARBA" id="ARBA00023316"/>
    </source>
</evidence>
<evidence type="ECO:0000256" key="1">
    <source>
        <dbReference type="ARBA" id="ARBA00004496"/>
    </source>
</evidence>
<dbReference type="Proteomes" id="UP001595615">
    <property type="component" value="Unassembled WGS sequence"/>
</dbReference>
<evidence type="ECO:0000256" key="4">
    <source>
        <dbReference type="ARBA" id="ARBA00022490"/>
    </source>
</evidence>
<dbReference type="Gene3D" id="3.90.190.20">
    <property type="entry name" value="Mur ligase, C-terminal domain"/>
    <property type="match status" value="1"/>
</dbReference>
<name>A0ABV7XBG9_9SPHN</name>
<dbReference type="InterPro" id="IPR000713">
    <property type="entry name" value="Mur_ligase_N"/>
</dbReference>
<dbReference type="GO" id="GO:0008763">
    <property type="term" value="F:UDP-N-acetylmuramate-L-alanine ligase activity"/>
    <property type="evidence" value="ECO:0007669"/>
    <property type="project" value="UniProtKB-EC"/>
</dbReference>
<dbReference type="InterPro" id="IPR050061">
    <property type="entry name" value="MurCDEF_pg_biosynth"/>
</dbReference>
<dbReference type="SUPFAM" id="SSF51984">
    <property type="entry name" value="MurCD N-terminal domain"/>
    <property type="match status" value="1"/>
</dbReference>
<keyword evidence="19" id="KW-1185">Reference proteome</keyword>
<dbReference type="NCBIfam" id="TIGR01082">
    <property type="entry name" value="murC"/>
    <property type="match status" value="1"/>
</dbReference>
<feature type="binding site" evidence="14">
    <location>
        <begin position="115"/>
        <end position="121"/>
    </location>
    <ligand>
        <name>ATP</name>
        <dbReference type="ChEBI" id="CHEBI:30616"/>
    </ligand>
</feature>